<dbReference type="AlphaFoldDB" id="A0A6A7FSE4"/>
<accession>A0A6A7FSE4</accession>
<keyword evidence="1" id="KW-0433">Leucine-rich repeat</keyword>
<dbReference type="PANTHER" id="PTHR18849">
    <property type="entry name" value="LEUCINE RICH REPEAT PROTEIN"/>
    <property type="match status" value="1"/>
</dbReference>
<keyword evidence="2" id="KW-0677">Repeat</keyword>
<name>A0A6A7FSE4_9CRUS</name>
<dbReference type="SUPFAM" id="SSF54236">
    <property type="entry name" value="Ubiquitin-like"/>
    <property type="match status" value="1"/>
</dbReference>
<proteinExistence type="evidence at transcript level"/>
<dbReference type="Gene3D" id="3.80.10.10">
    <property type="entry name" value="Ribonuclease Inhibitor"/>
    <property type="match status" value="2"/>
</dbReference>
<protein>
    <submittedName>
        <fullName evidence="3">Tubulin-specific chaperone E-like</fullName>
    </submittedName>
</protein>
<sequence>MNNMINYDWQQLLTCADMFPNLHSLQVAFNSLRTLGPVPVGSLSQLRLLDVGANPLRDFSELWHLSQLPRLEELNINSCELPCVKFEDDGCQHSTQHFKSLTSLYIANNPLDNWKSVCQLSRLASLENLTFGLQIKADDYFPEFIYAIIRTLKMLNRTQVTVKEKRDYELFYLKKFSCPYYDAGGSENPTSDTVLNQDFVQEHPTFLQLAIDIGAPFDERGHRDKSQAPLKDQMLKVSILLPDGDRLERTLLPSVKISRLKMMLRRSLKLPHSAKLKLSYTPKKSCRDEKNIPLDCDYKDVGFFSLGDGDTIHLSW</sequence>
<dbReference type="PANTHER" id="PTHR18849:SF0">
    <property type="entry name" value="CILIA- AND FLAGELLA-ASSOCIATED PROTEIN 410-RELATED"/>
    <property type="match status" value="1"/>
</dbReference>
<dbReference type="SUPFAM" id="SSF52058">
    <property type="entry name" value="L domain-like"/>
    <property type="match status" value="1"/>
</dbReference>
<reference evidence="3" key="1">
    <citation type="submission" date="2017-11" db="EMBL/GenBank/DDBJ databases">
        <title>The sensing device of the deep-sea amphipod.</title>
        <authorList>
            <person name="Kobayashi H."/>
            <person name="Nagahama T."/>
            <person name="Arai W."/>
            <person name="Sasagawa Y."/>
            <person name="Umeda M."/>
            <person name="Hayashi T."/>
            <person name="Nikaido I."/>
            <person name="Watanabe H."/>
            <person name="Oguri K."/>
            <person name="Kitazato H."/>
            <person name="Fujioka K."/>
            <person name="Kido Y."/>
            <person name="Takami H."/>
        </authorList>
    </citation>
    <scope>NUCLEOTIDE SEQUENCE</scope>
    <source>
        <tissue evidence="3">Whole body</tissue>
    </source>
</reference>
<evidence type="ECO:0000256" key="1">
    <source>
        <dbReference type="ARBA" id="ARBA00022614"/>
    </source>
</evidence>
<dbReference type="InterPro" id="IPR032675">
    <property type="entry name" value="LRR_dom_sf"/>
</dbReference>
<evidence type="ECO:0000313" key="3">
    <source>
        <dbReference type="EMBL" id="LAC21083.1"/>
    </source>
</evidence>
<organism evidence="3">
    <name type="scientific">Hirondellea gigas</name>
    <dbReference type="NCBI Taxonomy" id="1518452"/>
    <lineage>
        <taxon>Eukaryota</taxon>
        <taxon>Metazoa</taxon>
        <taxon>Ecdysozoa</taxon>
        <taxon>Arthropoda</taxon>
        <taxon>Crustacea</taxon>
        <taxon>Multicrustacea</taxon>
        <taxon>Malacostraca</taxon>
        <taxon>Eumalacostraca</taxon>
        <taxon>Peracarida</taxon>
        <taxon>Amphipoda</taxon>
        <taxon>Amphilochidea</taxon>
        <taxon>Lysianassida</taxon>
        <taxon>Lysianassidira</taxon>
        <taxon>Lysianassoidea</taxon>
        <taxon>Lysianassidae</taxon>
        <taxon>Hirondellea</taxon>
    </lineage>
</organism>
<dbReference type="EMBL" id="IACT01001754">
    <property type="protein sequence ID" value="LAC21083.1"/>
    <property type="molecule type" value="mRNA"/>
</dbReference>
<dbReference type="InterPro" id="IPR029071">
    <property type="entry name" value="Ubiquitin-like_domsf"/>
</dbReference>
<dbReference type="Gene3D" id="3.10.20.90">
    <property type="entry name" value="Phosphatidylinositol 3-kinase Catalytic Subunit, Chain A, domain 1"/>
    <property type="match status" value="1"/>
</dbReference>
<evidence type="ECO:0000256" key="2">
    <source>
        <dbReference type="ARBA" id="ARBA00022737"/>
    </source>
</evidence>